<dbReference type="Proteomes" id="UP000266089">
    <property type="component" value="Unassembled WGS sequence"/>
</dbReference>
<dbReference type="PANTHER" id="PTHR21666">
    <property type="entry name" value="PEPTIDASE-RELATED"/>
    <property type="match status" value="1"/>
</dbReference>
<dbReference type="GO" id="GO:0004222">
    <property type="term" value="F:metalloendopeptidase activity"/>
    <property type="evidence" value="ECO:0007669"/>
    <property type="project" value="TreeGrafter"/>
</dbReference>
<organism evidence="2 3">
    <name type="scientific">Meiothermus taiwanensis</name>
    <dbReference type="NCBI Taxonomy" id="172827"/>
    <lineage>
        <taxon>Bacteria</taxon>
        <taxon>Thermotogati</taxon>
        <taxon>Deinococcota</taxon>
        <taxon>Deinococci</taxon>
        <taxon>Thermales</taxon>
        <taxon>Thermaceae</taxon>
        <taxon>Meiothermus</taxon>
    </lineage>
</organism>
<dbReference type="EMBL" id="QWKX01000078">
    <property type="protein sequence ID" value="RIH75136.1"/>
    <property type="molecule type" value="Genomic_DNA"/>
</dbReference>
<dbReference type="OrthoDB" id="30934at2"/>
<evidence type="ECO:0000313" key="2">
    <source>
        <dbReference type="EMBL" id="RIH75136.1"/>
    </source>
</evidence>
<dbReference type="InterPro" id="IPR050570">
    <property type="entry name" value="Cell_wall_metabolism_enzyme"/>
</dbReference>
<dbReference type="CDD" id="cd12797">
    <property type="entry name" value="M23_peptidase"/>
    <property type="match status" value="1"/>
</dbReference>
<dbReference type="InterPro" id="IPR011055">
    <property type="entry name" value="Dup_hybrid_motif"/>
</dbReference>
<feature type="domain" description="M23ase beta-sheet core" evidence="1">
    <location>
        <begin position="124"/>
        <end position="208"/>
    </location>
</feature>
<evidence type="ECO:0000259" key="1">
    <source>
        <dbReference type="Pfam" id="PF01551"/>
    </source>
</evidence>
<dbReference type="Pfam" id="PF01551">
    <property type="entry name" value="Peptidase_M23"/>
    <property type="match status" value="1"/>
</dbReference>
<sequence>MPIKPGWIVLALVTLLALWQSAQLTGARRQIALLQSEISQLKERLEQGPGGFMLPLPGACLPKTDGNLPGAPRAYRKGTNPGFVFINGDACVPVQYGMGVVAAAGGEVIKAETSYKELTRAEFEALVRAVADGAGPEQMDKLRGREVWIRHPGGFTTVYAHLSEIAPGLKVGSRVHKGQWIGRVGNSGTEAALRGTREGARLLFELWDGEPDRDRYFGQGLVPEALRARARLEFALP</sequence>
<dbReference type="RefSeq" id="WP_027887432.1">
    <property type="nucleotide sequence ID" value="NZ_JBHSXZ010000029.1"/>
</dbReference>
<dbReference type="SUPFAM" id="SSF51261">
    <property type="entry name" value="Duplicated hybrid motif"/>
    <property type="match status" value="1"/>
</dbReference>
<dbReference type="AlphaFoldDB" id="A0A399DSS3"/>
<name>A0A399DSS3_9DEIN</name>
<comment type="caution">
    <text evidence="2">The sequence shown here is derived from an EMBL/GenBank/DDBJ whole genome shotgun (WGS) entry which is preliminary data.</text>
</comment>
<dbReference type="PANTHER" id="PTHR21666:SF270">
    <property type="entry name" value="MUREIN HYDROLASE ACTIVATOR ENVC"/>
    <property type="match status" value="1"/>
</dbReference>
<gene>
    <name evidence="2" type="ORF">Mcate_02377</name>
</gene>
<dbReference type="Gene3D" id="2.70.70.10">
    <property type="entry name" value="Glucose Permease (Domain IIA)"/>
    <property type="match status" value="1"/>
</dbReference>
<protein>
    <submittedName>
        <fullName evidence="2">Peptidase family M23</fullName>
    </submittedName>
</protein>
<reference evidence="2 3" key="1">
    <citation type="submission" date="2018-08" db="EMBL/GenBank/DDBJ databases">
        <title>Meiothermus cateniformans JCM 15151 genome sequencing project.</title>
        <authorList>
            <person name="Da Costa M.S."/>
            <person name="Albuquerque L."/>
            <person name="Raposo P."/>
            <person name="Froufe H.J.C."/>
            <person name="Barroso C.S."/>
            <person name="Egas C."/>
        </authorList>
    </citation>
    <scope>NUCLEOTIDE SEQUENCE [LARGE SCALE GENOMIC DNA]</scope>
    <source>
        <strain evidence="2 3">JCM 15151</strain>
    </source>
</reference>
<proteinExistence type="predicted"/>
<accession>A0A399DSS3</accession>
<dbReference type="InterPro" id="IPR016047">
    <property type="entry name" value="M23ase_b-sheet_dom"/>
</dbReference>
<evidence type="ECO:0000313" key="3">
    <source>
        <dbReference type="Proteomes" id="UP000266089"/>
    </source>
</evidence>